<dbReference type="EMBL" id="ACDY02000011">
    <property type="protein sequence ID" value="EEZ71119.1"/>
    <property type="molecule type" value="Genomic_DNA"/>
</dbReference>
<protein>
    <submittedName>
        <fullName evidence="1">Uncharacterized protein</fullName>
    </submittedName>
</protein>
<comment type="caution">
    <text evidence="1">The sequence shown here is derived from an EMBL/GenBank/DDBJ whole genome shotgun (WGS) entry which is preliminary data.</text>
</comment>
<evidence type="ECO:0000313" key="2">
    <source>
        <dbReference type="Proteomes" id="UP000003294"/>
    </source>
</evidence>
<gene>
    <name evidence="1" type="ORF">NEICINOT_04746</name>
</gene>
<name>D0W4Z7_NEICI</name>
<reference evidence="1 2" key="1">
    <citation type="submission" date="2009-10" db="EMBL/GenBank/DDBJ databases">
        <authorList>
            <person name="Weinstock G."/>
            <person name="Sodergren E."/>
            <person name="Clifton S."/>
            <person name="Fulton L."/>
            <person name="Fulton B."/>
            <person name="Courtney L."/>
            <person name="Fronick C."/>
            <person name="Harrison M."/>
            <person name="Strong C."/>
            <person name="Farmer C."/>
            <person name="Delahaunty K."/>
            <person name="Markovic C."/>
            <person name="Hall O."/>
            <person name="Minx P."/>
            <person name="Tomlinson C."/>
            <person name="Mitreva M."/>
            <person name="Nelson J."/>
            <person name="Hou S."/>
            <person name="Wollam A."/>
            <person name="Pepin K.H."/>
            <person name="Johnson M."/>
            <person name="Bhonagiri V."/>
            <person name="Nash W.E."/>
            <person name="Warren W."/>
            <person name="Chinwalla A."/>
            <person name="Mardis E.R."/>
            <person name="Wilson R.K."/>
        </authorList>
    </citation>
    <scope>NUCLEOTIDE SEQUENCE [LARGE SCALE GENOMIC DNA]</scope>
    <source>
        <strain evidence="1 2">ATCC 14685</strain>
    </source>
</reference>
<accession>D0W4Z7</accession>
<dbReference type="AlphaFoldDB" id="D0W4Z7"/>
<organism evidence="1 2">
    <name type="scientific">Neisseria cinerea ATCC 14685</name>
    <dbReference type="NCBI Taxonomy" id="546262"/>
    <lineage>
        <taxon>Bacteria</taxon>
        <taxon>Pseudomonadati</taxon>
        <taxon>Pseudomonadota</taxon>
        <taxon>Betaproteobacteria</taxon>
        <taxon>Neisseriales</taxon>
        <taxon>Neisseriaceae</taxon>
        <taxon>Neisseria</taxon>
    </lineage>
</organism>
<sequence length="59" mass="6472">MTFPTDRTTSETQAPYLFGLVSAGNASICIFVNPQRFFVAASKTKYVGYISRQGIGCPY</sequence>
<dbReference type="Proteomes" id="UP000003294">
    <property type="component" value="Unassembled WGS sequence"/>
</dbReference>
<proteinExistence type="predicted"/>
<evidence type="ECO:0000313" key="1">
    <source>
        <dbReference type="EMBL" id="EEZ71119.1"/>
    </source>
</evidence>